<evidence type="ECO:0000256" key="2">
    <source>
        <dbReference type="ARBA" id="ARBA00022628"/>
    </source>
</evidence>
<dbReference type="SUPFAM" id="SSF52242">
    <property type="entry name" value="Cobalamin (vitamin B12)-binding domain"/>
    <property type="match status" value="1"/>
</dbReference>
<dbReference type="eggNOG" id="arCOG01710">
    <property type="taxonomic scope" value="Archaea"/>
</dbReference>
<gene>
    <name evidence="7" type="ordered locus">Ferp_2330</name>
</gene>
<dbReference type="AlphaFoldDB" id="D3S1I6"/>
<dbReference type="HOGENOM" id="CLU_128233_0_0_2"/>
<dbReference type="PANTHER" id="PTHR48101">
    <property type="entry name" value="METHYLMALONYL-COA MUTASE, MITOCHONDRIAL-RELATED"/>
    <property type="match status" value="1"/>
</dbReference>
<dbReference type="PaxDb" id="589924-Ferp_2330"/>
<keyword evidence="3" id="KW-0479">Metal-binding</keyword>
<dbReference type="RefSeq" id="WP_012966787.1">
    <property type="nucleotide sequence ID" value="NC_013849.1"/>
</dbReference>
<dbReference type="PROSITE" id="PS51332">
    <property type="entry name" value="B12_BINDING"/>
    <property type="match status" value="1"/>
</dbReference>
<dbReference type="InterPro" id="IPR006158">
    <property type="entry name" value="Cobalamin-bd"/>
</dbReference>
<comment type="cofactor">
    <cofactor evidence="1">
        <name>adenosylcob(III)alamin</name>
        <dbReference type="ChEBI" id="CHEBI:18408"/>
    </cofactor>
</comment>
<organism evidence="7 8">
    <name type="scientific">Ferroglobus placidus (strain DSM 10642 / AEDII12DO)</name>
    <dbReference type="NCBI Taxonomy" id="589924"/>
    <lineage>
        <taxon>Archaea</taxon>
        <taxon>Methanobacteriati</taxon>
        <taxon>Methanobacteriota</taxon>
        <taxon>Archaeoglobi</taxon>
        <taxon>Archaeoglobales</taxon>
        <taxon>Archaeoglobaceae</taxon>
        <taxon>Ferroglobus</taxon>
    </lineage>
</organism>
<dbReference type="GO" id="GO:0046872">
    <property type="term" value="F:metal ion binding"/>
    <property type="evidence" value="ECO:0007669"/>
    <property type="project" value="UniProtKB-KW"/>
</dbReference>
<proteinExistence type="predicted"/>
<dbReference type="OrthoDB" id="9041at2157"/>
<evidence type="ECO:0000313" key="8">
    <source>
        <dbReference type="Proteomes" id="UP000002613"/>
    </source>
</evidence>
<dbReference type="InterPro" id="IPR036724">
    <property type="entry name" value="Cobalamin-bd_sf"/>
</dbReference>
<dbReference type="PANTHER" id="PTHR48101:SF1">
    <property type="entry name" value="METHYLMALONYL-COA MUTASE, LARGE SUBUNIT"/>
    <property type="match status" value="1"/>
</dbReference>
<dbReference type="NCBIfam" id="TIGR00640">
    <property type="entry name" value="acid_CoA_mut_C"/>
    <property type="match status" value="1"/>
</dbReference>
<dbReference type="GO" id="GO:0016853">
    <property type="term" value="F:isomerase activity"/>
    <property type="evidence" value="ECO:0007669"/>
    <property type="project" value="UniProtKB-KW"/>
</dbReference>
<dbReference type="InterPro" id="IPR006159">
    <property type="entry name" value="Acid_CoA_mut_C"/>
</dbReference>
<dbReference type="Proteomes" id="UP000002613">
    <property type="component" value="Chromosome"/>
</dbReference>
<protein>
    <submittedName>
        <fullName evidence="7">Cobalamin B12-binding domain protein</fullName>
    </submittedName>
</protein>
<evidence type="ECO:0000259" key="6">
    <source>
        <dbReference type="PROSITE" id="PS51332"/>
    </source>
</evidence>
<feature type="domain" description="B12-binding" evidence="6">
    <location>
        <begin position="7"/>
        <end position="138"/>
    </location>
</feature>
<dbReference type="KEGG" id="fpl:Ferp_2330"/>
<keyword evidence="8" id="KW-1185">Reference proteome</keyword>
<reference evidence="7 8" key="2">
    <citation type="journal article" date="2011" name="Stand. Genomic Sci.">
        <title>Complete genome sequence of Ferroglobus placidus AEDII12DO.</title>
        <authorList>
            <person name="Anderson I."/>
            <person name="Risso C."/>
            <person name="Holmes D."/>
            <person name="Lucas S."/>
            <person name="Copeland A."/>
            <person name="Lapidus A."/>
            <person name="Cheng J.F."/>
            <person name="Bruce D."/>
            <person name="Goodwin L."/>
            <person name="Pitluck S."/>
            <person name="Saunders E."/>
            <person name="Brettin T."/>
            <person name="Detter J.C."/>
            <person name="Han C."/>
            <person name="Tapia R."/>
            <person name="Larimer F."/>
            <person name="Land M."/>
            <person name="Hauser L."/>
            <person name="Woyke T."/>
            <person name="Lovley D."/>
            <person name="Kyrpides N."/>
            <person name="Ivanova N."/>
        </authorList>
    </citation>
    <scope>NUCLEOTIDE SEQUENCE [LARGE SCALE GENOMIC DNA]</scope>
    <source>
        <strain evidence="8">DSM 10642 / AEDII12DO</strain>
    </source>
</reference>
<dbReference type="Pfam" id="PF02310">
    <property type="entry name" value="B12-binding"/>
    <property type="match status" value="1"/>
</dbReference>
<evidence type="ECO:0000256" key="1">
    <source>
        <dbReference type="ARBA" id="ARBA00001922"/>
    </source>
</evidence>
<dbReference type="GO" id="GO:0031419">
    <property type="term" value="F:cobalamin binding"/>
    <property type="evidence" value="ECO:0007669"/>
    <property type="project" value="UniProtKB-KW"/>
</dbReference>
<evidence type="ECO:0000313" key="7">
    <source>
        <dbReference type="EMBL" id="ADC66450.1"/>
    </source>
</evidence>
<dbReference type="Gene3D" id="3.40.50.280">
    <property type="entry name" value="Cobalamin-binding domain"/>
    <property type="match status" value="1"/>
</dbReference>
<evidence type="ECO:0000256" key="4">
    <source>
        <dbReference type="ARBA" id="ARBA00023235"/>
    </source>
</evidence>
<dbReference type="STRING" id="589924.Ferp_2330"/>
<keyword evidence="4" id="KW-0413">Isomerase</keyword>
<keyword evidence="2" id="KW-0846">Cobalamin</keyword>
<sequence>MAEKKRRLRVLIAKTGLDGHDKAAKILALYLRNAGYEVLYTGLRRTIDEIVKTAIEEDVDVIGLSFYSGVHLPATQELMQKLKEANVEDIVVVVGGVIPKKDVKKLKEMGVAEVFPVGTRIDHVLDFFKKLEEEICHD</sequence>
<keyword evidence="5" id="KW-0170">Cobalt</keyword>
<dbReference type="EMBL" id="CP001899">
    <property type="protein sequence ID" value="ADC66450.1"/>
    <property type="molecule type" value="Genomic_DNA"/>
</dbReference>
<reference evidence="8" key="1">
    <citation type="submission" date="2010-02" db="EMBL/GenBank/DDBJ databases">
        <title>Complete sequence of Ferroglobus placidus DSM 10642.</title>
        <authorList>
            <consortium name="US DOE Joint Genome Institute"/>
            <person name="Lucas S."/>
            <person name="Copeland A."/>
            <person name="Lapidus A."/>
            <person name="Cheng J.-F."/>
            <person name="Bruce D."/>
            <person name="Goodwin L."/>
            <person name="Pitluck S."/>
            <person name="Saunders E."/>
            <person name="Brettin T."/>
            <person name="Detter J.C."/>
            <person name="Han C."/>
            <person name="Tapia R."/>
            <person name="Larimer F."/>
            <person name="Land M."/>
            <person name="Hauser L."/>
            <person name="Kyrpides N."/>
            <person name="Ivanova N."/>
            <person name="Holmes D."/>
            <person name="Lovley D."/>
            <person name="Kyrpides N."/>
            <person name="Anderson I.J."/>
            <person name="Woyke T."/>
        </authorList>
    </citation>
    <scope>NUCLEOTIDE SEQUENCE [LARGE SCALE GENOMIC DNA]</scope>
    <source>
        <strain evidence="8">DSM 10642 / AEDII12DO</strain>
    </source>
</reference>
<dbReference type="GeneID" id="8779870"/>
<accession>D3S1I6</accession>
<name>D3S1I6_FERPA</name>
<evidence type="ECO:0000256" key="3">
    <source>
        <dbReference type="ARBA" id="ARBA00022723"/>
    </source>
</evidence>
<evidence type="ECO:0000256" key="5">
    <source>
        <dbReference type="ARBA" id="ARBA00023285"/>
    </source>
</evidence>